<name>B7KHA3_GLOC7</name>
<organism evidence="1 2">
    <name type="scientific">Gloeothece citriformis (strain PCC 7424)</name>
    <name type="common">Cyanothece sp. (strain PCC 7424)</name>
    <dbReference type="NCBI Taxonomy" id="65393"/>
    <lineage>
        <taxon>Bacteria</taxon>
        <taxon>Bacillati</taxon>
        <taxon>Cyanobacteriota</taxon>
        <taxon>Cyanophyceae</taxon>
        <taxon>Oscillatoriophycideae</taxon>
        <taxon>Chroococcales</taxon>
        <taxon>Aphanothecaceae</taxon>
        <taxon>Gloeothece</taxon>
        <taxon>Gloeothece citriformis</taxon>
    </lineage>
</organism>
<dbReference type="KEGG" id="cyc:PCC7424_0856"/>
<evidence type="ECO:0000313" key="2">
    <source>
        <dbReference type="Proteomes" id="UP000002384"/>
    </source>
</evidence>
<sequence length="157" mass="17909">MNLSTPFKQHHLFMKTLKQLILVTGITLLFGGFPISAQTPEGNLDDLPDDPQQMRTWACNNGDNQIEVEAKDVNYWKPIIETDGWQCNEQIKPIAQSDVKLSCDPYDVIGNLTIVWLNGEQKQQQMQNWMTQLTSQPGMICRMSNEGTWGELEDIQP</sequence>
<dbReference type="eggNOG" id="ENOG50320Q9">
    <property type="taxonomic scope" value="Bacteria"/>
</dbReference>
<evidence type="ECO:0000313" key="1">
    <source>
        <dbReference type="EMBL" id="ACK69312.1"/>
    </source>
</evidence>
<proteinExistence type="predicted"/>
<protein>
    <submittedName>
        <fullName evidence="1">Uncharacterized protein</fullName>
    </submittedName>
</protein>
<dbReference type="RefSeq" id="WP_012598259.1">
    <property type="nucleotide sequence ID" value="NC_011729.1"/>
</dbReference>
<dbReference type="EMBL" id="CP001291">
    <property type="protein sequence ID" value="ACK69312.1"/>
    <property type="molecule type" value="Genomic_DNA"/>
</dbReference>
<dbReference type="AlphaFoldDB" id="B7KHA3"/>
<dbReference type="Proteomes" id="UP000002384">
    <property type="component" value="Chromosome"/>
</dbReference>
<keyword evidence="2" id="KW-1185">Reference proteome</keyword>
<gene>
    <name evidence="1" type="ordered locus">PCC7424_0856</name>
</gene>
<reference evidence="2" key="1">
    <citation type="journal article" date="2011" name="MBio">
        <title>Novel metabolic attributes of the genus Cyanothece, comprising a group of unicellular nitrogen-fixing Cyanobacteria.</title>
        <authorList>
            <person name="Bandyopadhyay A."/>
            <person name="Elvitigala T."/>
            <person name="Welsh E."/>
            <person name="Stockel J."/>
            <person name="Liberton M."/>
            <person name="Min H."/>
            <person name="Sherman L.A."/>
            <person name="Pakrasi H.B."/>
        </authorList>
    </citation>
    <scope>NUCLEOTIDE SEQUENCE [LARGE SCALE GENOMIC DNA]</scope>
    <source>
        <strain evidence="2">PCC 7424</strain>
    </source>
</reference>
<dbReference type="HOGENOM" id="CLU_141511_0_0_3"/>
<accession>B7KHA3</accession>